<dbReference type="Proteomes" id="UP000232227">
    <property type="component" value="Chromosome"/>
</dbReference>
<dbReference type="GO" id="GO:0051301">
    <property type="term" value="P:cell division"/>
    <property type="evidence" value="ECO:0007669"/>
    <property type="project" value="UniProtKB-KW"/>
</dbReference>
<sequence length="135" mass="15818">MKNLVMVKILNFDEDAIRTKDFQIVDRGYNPKEVDAFLDQVSEDYEWYDNEVSLLKTSLEEQYKENQSLRDQLVELKKQLTDKVQTEGKQTKETFSNPDMVKRMANMEKDIYDLKQDIGLIASSLSTLVNNNKQN</sequence>
<dbReference type="Gene3D" id="6.10.250.660">
    <property type="match status" value="1"/>
</dbReference>
<reference evidence="7 8" key="1">
    <citation type="submission" date="2017-09" db="EMBL/GenBank/DDBJ databases">
        <title>SPAdes assembly of the Mesoplasma lactucae genome.</title>
        <authorList>
            <person name="Knight T.F."/>
            <person name="Rubinstein R."/>
            <person name="Citino T."/>
        </authorList>
    </citation>
    <scope>NUCLEOTIDE SEQUENCE [LARGE SCALE GENOMIC DNA]</scope>
    <source>
        <strain evidence="7 8">831-C4</strain>
    </source>
</reference>
<evidence type="ECO:0000256" key="5">
    <source>
        <dbReference type="ARBA" id="ARBA00023306"/>
    </source>
</evidence>
<dbReference type="EMBL" id="CP023668">
    <property type="protein sequence ID" value="ATG97294.1"/>
    <property type="molecule type" value="Genomic_DNA"/>
</dbReference>
<gene>
    <name evidence="7" type="ORF">CP520_00780</name>
</gene>
<evidence type="ECO:0000256" key="4">
    <source>
        <dbReference type="ARBA" id="ARBA00023054"/>
    </source>
</evidence>
<dbReference type="AlphaFoldDB" id="A0A291IRD5"/>
<evidence type="ECO:0000256" key="2">
    <source>
        <dbReference type="ARBA" id="ARBA00022490"/>
    </source>
</evidence>
<evidence type="ECO:0000256" key="6">
    <source>
        <dbReference type="SAM" id="Coils"/>
    </source>
</evidence>
<evidence type="ECO:0000313" key="7">
    <source>
        <dbReference type="EMBL" id="ATG97294.1"/>
    </source>
</evidence>
<protein>
    <recommendedName>
        <fullName evidence="9">DivIVA domain-containing protein</fullName>
    </recommendedName>
</protein>
<organism evidence="7 8">
    <name type="scientific">Mesoplasma lactucae ATCC 49193</name>
    <dbReference type="NCBI Taxonomy" id="81460"/>
    <lineage>
        <taxon>Bacteria</taxon>
        <taxon>Bacillati</taxon>
        <taxon>Mycoplasmatota</taxon>
        <taxon>Mollicutes</taxon>
        <taxon>Entomoplasmatales</taxon>
        <taxon>Entomoplasmataceae</taxon>
        <taxon>Mesoplasma</taxon>
    </lineage>
</organism>
<evidence type="ECO:0008006" key="9">
    <source>
        <dbReference type="Google" id="ProtNLM"/>
    </source>
</evidence>
<dbReference type="KEGG" id="mlac:CP520_00780"/>
<dbReference type="NCBIfam" id="TIGR03544">
    <property type="entry name" value="DivI1A_domain"/>
    <property type="match status" value="1"/>
</dbReference>
<evidence type="ECO:0000313" key="8">
    <source>
        <dbReference type="Proteomes" id="UP000232227"/>
    </source>
</evidence>
<name>A0A291IRD5_9MOLU</name>
<keyword evidence="2" id="KW-0963">Cytoplasm</keyword>
<keyword evidence="5" id="KW-0131">Cell cycle</keyword>
<dbReference type="InterPro" id="IPR007793">
    <property type="entry name" value="DivIVA_fam"/>
</dbReference>
<keyword evidence="8" id="KW-1185">Reference proteome</keyword>
<dbReference type="GO" id="GO:0005737">
    <property type="term" value="C:cytoplasm"/>
    <property type="evidence" value="ECO:0007669"/>
    <property type="project" value="UniProtKB-SubCell"/>
</dbReference>
<dbReference type="InterPro" id="IPR019933">
    <property type="entry name" value="DivIVA_domain"/>
</dbReference>
<dbReference type="Pfam" id="PF05103">
    <property type="entry name" value="DivIVA"/>
    <property type="match status" value="1"/>
</dbReference>
<evidence type="ECO:0000256" key="1">
    <source>
        <dbReference type="ARBA" id="ARBA00004496"/>
    </source>
</evidence>
<proteinExistence type="predicted"/>
<keyword evidence="4 6" id="KW-0175">Coiled coil</keyword>
<accession>A0A291IRD5</accession>
<evidence type="ECO:0000256" key="3">
    <source>
        <dbReference type="ARBA" id="ARBA00022618"/>
    </source>
</evidence>
<comment type="subcellular location">
    <subcellularLocation>
        <location evidence="1">Cytoplasm</location>
    </subcellularLocation>
</comment>
<keyword evidence="3" id="KW-0132">Cell division</keyword>
<feature type="coiled-coil region" evidence="6">
    <location>
        <begin position="59"/>
        <end position="86"/>
    </location>
</feature>